<proteinExistence type="predicted"/>
<keyword evidence="2" id="KW-1185">Reference proteome</keyword>
<dbReference type="InterPro" id="IPR043519">
    <property type="entry name" value="NT_sf"/>
</dbReference>
<protein>
    <recommendedName>
        <fullName evidence="3">PpGpp synthetase/RelA/SpoT-type nucleotidyltransferase</fullName>
    </recommendedName>
</protein>
<dbReference type="Proteomes" id="UP000610966">
    <property type="component" value="Unassembled WGS sequence"/>
</dbReference>
<name>A0A8J3R713_9ACTN</name>
<evidence type="ECO:0000313" key="1">
    <source>
        <dbReference type="EMBL" id="GIH69015.1"/>
    </source>
</evidence>
<evidence type="ECO:0000313" key="2">
    <source>
        <dbReference type="Proteomes" id="UP000610966"/>
    </source>
</evidence>
<evidence type="ECO:0008006" key="3">
    <source>
        <dbReference type="Google" id="ProtNLM"/>
    </source>
</evidence>
<sequence>MEPSHGYRAVHVIVFLDGIPVEIQVRTELQDVWAQILERLADHWGRGIRYGKQPESPEAVVRIGARQETHRELLDSLGRLGDFIDRLEVLRLAAFEVEDRFRDLLENVNELQAVLDVDSEAGREFDMDHDVWDQLVTAYQESMRTLGREAVVPSPPGTVEALRRLLANTREAHEASRQHVRTGTDEVEAAARHILSEFALAAEEVSVEP</sequence>
<accession>A0A8J3R713</accession>
<dbReference type="AlphaFoldDB" id="A0A8J3R713"/>
<organism evidence="1 2">
    <name type="scientific">Sphaerimonospora thailandensis</name>
    <dbReference type="NCBI Taxonomy" id="795644"/>
    <lineage>
        <taxon>Bacteria</taxon>
        <taxon>Bacillati</taxon>
        <taxon>Actinomycetota</taxon>
        <taxon>Actinomycetes</taxon>
        <taxon>Streptosporangiales</taxon>
        <taxon>Streptosporangiaceae</taxon>
        <taxon>Sphaerimonospora</taxon>
    </lineage>
</organism>
<dbReference type="SUPFAM" id="SSF81301">
    <property type="entry name" value="Nucleotidyltransferase"/>
    <property type="match status" value="1"/>
</dbReference>
<comment type="caution">
    <text evidence="1">The sequence shown here is derived from an EMBL/GenBank/DDBJ whole genome shotgun (WGS) entry which is preliminary data.</text>
</comment>
<reference evidence="1" key="1">
    <citation type="submission" date="2021-01" db="EMBL/GenBank/DDBJ databases">
        <title>Whole genome shotgun sequence of Sphaerimonospora thailandensis NBRC 107569.</title>
        <authorList>
            <person name="Komaki H."/>
            <person name="Tamura T."/>
        </authorList>
    </citation>
    <scope>NUCLEOTIDE SEQUENCE</scope>
    <source>
        <strain evidence="1">NBRC 107569</strain>
    </source>
</reference>
<dbReference type="EMBL" id="BOOG01000012">
    <property type="protein sequence ID" value="GIH69015.1"/>
    <property type="molecule type" value="Genomic_DNA"/>
</dbReference>
<gene>
    <name evidence="1" type="ORF">Mth01_12680</name>
</gene>